<dbReference type="InterPro" id="IPR000917">
    <property type="entry name" value="Sulfatase_N"/>
</dbReference>
<evidence type="ECO:0000259" key="6">
    <source>
        <dbReference type="Pfam" id="PF12411"/>
    </source>
</evidence>
<evidence type="ECO:0000313" key="7">
    <source>
        <dbReference type="EMBL" id="RKF16331.1"/>
    </source>
</evidence>
<sequence length="521" mass="58132">MPRIRAFCPRLPDRSAPLTRPNILFIQCDQLTADVLNAYGNDIAVTPNLDRLAEGGLVFENAYCNYPLCSPSRASMAAGMLASRIGAYDNASEFPASIPTYAHYMRALGYQTCLSGKMHFIGPDQLHGFERRLTSDVYPSDFTWTPDWLADGFHGATDMRMLTVSGPSARNVQIDYDEDVAARAVQFIYDAPRAQDTRPFFLQVSFTHPHDPYLCQPKHWDLYPDGVPMPRTARPDDADNDPHSLRILFQHGLRDAEITDEMIQRARRAYCGSVSFIDDKIGDLMAALAQSGQAGNTVIVFTTDHGEMLGERGLWLKKTFFDGSTRLPFIMNGAGRIEPGRSAALVSLVDLLPTLVALGATGDAPAPVDDLDGTDILALPRAGFGERPMLGELLCEGINAPIFMIRRGRFKLVMSEGDPPMLFDLEADPEERTNLARDPAHAGTLKELGDEVRQRWDNAALSRDVLRSQQRRQLINKATEQGIKPRWDHTPTDDSDERYYRNKQHYNTWAFDHLEAPSTGD</sequence>
<dbReference type="EC" id="3.1.6.6" evidence="7"/>
<gene>
    <name evidence="7" type="primary">betC</name>
    <name evidence="7" type="ORF">D6850_01875</name>
</gene>
<keyword evidence="8" id="KW-1185">Reference proteome</keyword>
<dbReference type="OrthoDB" id="9795675at2"/>
<evidence type="ECO:0000256" key="3">
    <source>
        <dbReference type="ARBA" id="ARBA00022801"/>
    </source>
</evidence>
<dbReference type="CDD" id="cd16032">
    <property type="entry name" value="choline-sulfatase"/>
    <property type="match status" value="1"/>
</dbReference>
<accession>A0A3A8B427</accession>
<feature type="domain" description="Sulfatase N-terminal" evidence="5">
    <location>
        <begin position="21"/>
        <end position="358"/>
    </location>
</feature>
<dbReference type="InterPro" id="IPR024607">
    <property type="entry name" value="Sulfatase_CS"/>
</dbReference>
<dbReference type="Gene3D" id="3.40.720.10">
    <property type="entry name" value="Alkaline Phosphatase, subunit A"/>
    <property type="match status" value="1"/>
</dbReference>
<evidence type="ECO:0000313" key="8">
    <source>
        <dbReference type="Proteomes" id="UP000281128"/>
    </source>
</evidence>
<evidence type="ECO:0000256" key="2">
    <source>
        <dbReference type="ARBA" id="ARBA00022723"/>
    </source>
</evidence>
<dbReference type="Pfam" id="PF00884">
    <property type="entry name" value="Sulfatase"/>
    <property type="match status" value="1"/>
</dbReference>
<dbReference type="PANTHER" id="PTHR45953:SF1">
    <property type="entry name" value="IDURONATE 2-SULFATASE"/>
    <property type="match status" value="1"/>
</dbReference>
<evidence type="ECO:0000256" key="4">
    <source>
        <dbReference type="SAM" id="MobiDB-lite"/>
    </source>
</evidence>
<organism evidence="7 8">
    <name type="scientific">Roseovarius spongiae</name>
    <dbReference type="NCBI Taxonomy" id="2320272"/>
    <lineage>
        <taxon>Bacteria</taxon>
        <taxon>Pseudomonadati</taxon>
        <taxon>Pseudomonadota</taxon>
        <taxon>Alphaproteobacteria</taxon>
        <taxon>Rhodobacterales</taxon>
        <taxon>Roseobacteraceae</taxon>
        <taxon>Roseovarius</taxon>
    </lineage>
</organism>
<comment type="caution">
    <text evidence="7">The sequence shown here is derived from an EMBL/GenBank/DDBJ whole genome shotgun (WGS) entry which is preliminary data.</text>
</comment>
<feature type="domain" description="Choline sulfatase enzyme C-terminal" evidence="6">
    <location>
        <begin position="464"/>
        <end position="507"/>
    </location>
</feature>
<dbReference type="InterPro" id="IPR017785">
    <property type="entry name" value="Choline-sulfatase"/>
</dbReference>
<dbReference type="InterPro" id="IPR017850">
    <property type="entry name" value="Alkaline_phosphatase_core_sf"/>
</dbReference>
<dbReference type="GO" id="GO:0005737">
    <property type="term" value="C:cytoplasm"/>
    <property type="evidence" value="ECO:0007669"/>
    <property type="project" value="TreeGrafter"/>
</dbReference>
<reference evidence="7 8" key="1">
    <citation type="submission" date="2018-09" db="EMBL/GenBank/DDBJ databases">
        <title>Roseovarius spongiae sp. nov., isolated from a marine sponge.</title>
        <authorList>
            <person name="Zhuang L."/>
            <person name="Luo L."/>
        </authorList>
    </citation>
    <scope>NUCLEOTIDE SEQUENCE [LARGE SCALE GENOMIC DNA]</scope>
    <source>
        <strain evidence="7 8">HN-E21</strain>
    </source>
</reference>
<evidence type="ECO:0000259" key="5">
    <source>
        <dbReference type="Pfam" id="PF00884"/>
    </source>
</evidence>
<dbReference type="AlphaFoldDB" id="A0A3A8B427"/>
<protein>
    <submittedName>
        <fullName evidence="7">Choline-sulfatase</fullName>
        <ecNumber evidence="7">3.1.6.6</ecNumber>
    </submittedName>
</protein>
<dbReference type="GO" id="GO:0046872">
    <property type="term" value="F:metal ion binding"/>
    <property type="evidence" value="ECO:0007669"/>
    <property type="project" value="UniProtKB-KW"/>
</dbReference>
<feature type="region of interest" description="Disordered" evidence="4">
    <location>
        <begin position="476"/>
        <end position="498"/>
    </location>
</feature>
<keyword evidence="3 7" id="KW-0378">Hydrolase</keyword>
<dbReference type="EMBL" id="RAPE01000001">
    <property type="protein sequence ID" value="RKF16331.1"/>
    <property type="molecule type" value="Genomic_DNA"/>
</dbReference>
<dbReference type="SUPFAM" id="SSF53649">
    <property type="entry name" value="Alkaline phosphatase-like"/>
    <property type="match status" value="1"/>
</dbReference>
<proteinExistence type="inferred from homology"/>
<keyword evidence="2" id="KW-0479">Metal-binding</keyword>
<dbReference type="GO" id="GO:0047753">
    <property type="term" value="F:choline-sulfatase activity"/>
    <property type="evidence" value="ECO:0007669"/>
    <property type="project" value="UniProtKB-EC"/>
</dbReference>
<name>A0A3A8B427_9RHOB</name>
<dbReference type="Pfam" id="PF12411">
    <property type="entry name" value="Choline_sulf_C"/>
    <property type="match status" value="1"/>
</dbReference>
<dbReference type="PROSITE" id="PS00149">
    <property type="entry name" value="SULFATASE_2"/>
    <property type="match status" value="1"/>
</dbReference>
<dbReference type="Proteomes" id="UP000281128">
    <property type="component" value="Unassembled WGS sequence"/>
</dbReference>
<dbReference type="PANTHER" id="PTHR45953">
    <property type="entry name" value="IDURONATE 2-SULFATASE"/>
    <property type="match status" value="1"/>
</dbReference>
<dbReference type="NCBIfam" id="TIGR03417">
    <property type="entry name" value="chol_sulfatase"/>
    <property type="match status" value="1"/>
</dbReference>
<feature type="compositionally biased region" description="Basic and acidic residues" evidence="4">
    <location>
        <begin position="483"/>
        <end position="498"/>
    </location>
</feature>
<evidence type="ECO:0000256" key="1">
    <source>
        <dbReference type="ARBA" id="ARBA00008779"/>
    </source>
</evidence>
<dbReference type="InterPro" id="IPR025863">
    <property type="entry name" value="Choline_sulf_C_dom"/>
</dbReference>
<comment type="similarity">
    <text evidence="1">Belongs to the sulfatase family.</text>
</comment>